<evidence type="ECO:0000313" key="2">
    <source>
        <dbReference type="Proteomes" id="UP000000463"/>
    </source>
</evidence>
<proteinExistence type="predicted"/>
<protein>
    <submittedName>
        <fullName evidence="1">Putative T5 A1-like protein</fullName>
    </submittedName>
</protein>
<organism evidence="1 2">
    <name type="scientific">Caulobacter phage CcrColossus</name>
    <dbReference type="NCBI Taxonomy" id="1211640"/>
    <lineage>
        <taxon>Viruses</taxon>
        <taxon>Duplodnaviria</taxon>
        <taxon>Heunggongvirae</taxon>
        <taxon>Uroviricota</taxon>
        <taxon>Caudoviricetes</taxon>
        <taxon>Jeanschmidtviridae</taxon>
        <taxon>Colossusvirus</taxon>
        <taxon>Colossusvirus colossus</taxon>
    </lineage>
</organism>
<dbReference type="OrthoDB" id="10264at10239"/>
<reference evidence="1 2" key="1">
    <citation type="journal article" date="2012" name="BMC Genomics">
        <title>The Caulobacter crescentus phage phiCbK: genomics of a canonical phage.</title>
        <authorList>
            <person name="Gill J.J."/>
            <person name="Berry J.D."/>
            <person name="Russell W.K."/>
            <person name="Lessor L."/>
            <person name="Escobar Garcia D.A."/>
            <person name="Hernandez D."/>
            <person name="Kane A."/>
            <person name="Keene J."/>
            <person name="Maddox M."/>
            <person name="Martin R."/>
            <person name="Mohan S."/>
            <person name="Thorn A.M."/>
            <person name="Russell D.H."/>
            <person name="Young R."/>
        </authorList>
    </citation>
    <scope>NUCLEOTIDE SEQUENCE [LARGE SCALE GENOMIC DNA]</scope>
</reference>
<keyword evidence="2" id="KW-1185">Reference proteome</keyword>
<sequence>MPAKSPTFDLDSVTPDKLAELVNKIGGQRAFSRKYGVPRSTLQLRLAKAAEGGFTHRPAPSTTVRQISEPVARFILTSAQESTELHYEFLAALEAYRDSLQALGPCELIVAGFTYSKRLFGNNDPKKVPYWHPWINQYRVQERIRLGDGIDFCGEMNTRPTAKSPLQGFETYTRHRWGIIPHAKVQLKSVPTMKHEPAKIIMTTGAVTKPNYIPMRAGIEASFHHALGAVLVEIAADGTFFCRHLLGEADGSFYDLDTRVEMHKAPLTEEEREERRAEKREATSRYWEAFADGSYERMSFPDDYLEYKNVAEVTHGHRIEAVNWGDLHVAQIDPVVSETCFGIAPTEQVGLNGSRVWIDMRESRLAETPLIDVLRPKYQFFHDVADFQSRNHHNIRDAHHMFELFIEGVDLVEEELREVAYFIDNTKRDFCQTVIVESNHDLALKRWLKEADYRQDPPNAIFFLECQLASYKAIRDKKSSDPEIAEKAKKFSIFNHVLTTFFEKTPCAGVEFLREDQSFRVLDIEKGMHGHLGANGARGNPRAFTKMGPKATTGHTHSCEIHDGIYTSGTSSKLDMGYNKGLSSWSQSHVITYQNGKRAILTMNNGKWRL</sequence>
<dbReference type="GeneID" id="13995089"/>
<dbReference type="KEGG" id="vg:13995089"/>
<gene>
    <name evidence="1" type="ORF">CcrColossus_gp161</name>
</gene>
<dbReference type="Proteomes" id="UP000000463">
    <property type="component" value="Segment"/>
</dbReference>
<dbReference type="RefSeq" id="YP_006988395.1">
    <property type="nucleotide sequence ID" value="NC_019406.1"/>
</dbReference>
<evidence type="ECO:0000313" key="1">
    <source>
        <dbReference type="EMBL" id="AFU88031.1"/>
    </source>
</evidence>
<accession>K4JSE6</accession>
<name>K4JSE6_9CAUD</name>
<dbReference type="EMBL" id="JX100810">
    <property type="protein sequence ID" value="AFU88031.1"/>
    <property type="molecule type" value="Genomic_DNA"/>
</dbReference>